<keyword evidence="2" id="KW-0472">Membrane</keyword>
<feature type="compositionally biased region" description="Polar residues" evidence="1">
    <location>
        <begin position="171"/>
        <end position="191"/>
    </location>
</feature>
<dbReference type="EMBL" id="FPAG01000001">
    <property type="protein sequence ID" value="SFS41393.1"/>
    <property type="molecule type" value="Genomic_DNA"/>
</dbReference>
<keyword evidence="2" id="KW-0812">Transmembrane</keyword>
<dbReference type="RefSeq" id="WP_074976523.1">
    <property type="nucleotide sequence ID" value="NZ_FPAG01000001.1"/>
</dbReference>
<sequence>MSDKRNIDRLFQEKFKDFEASPSKDLWNTIEAQLETKKKDRKVIPFWWKFGGIAAGLAILFSIGYNLIDNDTSTNSIEVTNSIKENSNPSFSNPENKDEAVVEANPNKNQINTSSNPKKDKSATITSASTVSSKQRNTDTATQINSKAYSESSKQKNYESLANNKKGGLSIAQNESNNPLDKNSKIGVQQDNSLTNRSTLLNSLKEEEVVAAKNSRDGKISIFDAIEKEKELAVNKKPNKWSLNPTVAPVYYSTLSGGSPIHSQFDGNNKSGNINMSYGLNLAYQINDKLSVRSGVNKVAMGYNTNNVEFSPSSFNAEVITNVAFSNESSRLMVSNDLNKGTLATIAETPAESNIIYDGAMNQQLGYIEVPLELKYRILDDKFGINLIGGMSSLFLTHNNITLETIDGLKTRMGEATNLNSTNFSTNFGIGFDYNFSDRFLINMEPMFKYQLNTFSSGNNGFKPYTLGVYTGFSFRF</sequence>
<dbReference type="AlphaFoldDB" id="A0A1I6PME9"/>
<evidence type="ECO:0000313" key="4">
    <source>
        <dbReference type="Proteomes" id="UP000183209"/>
    </source>
</evidence>
<evidence type="ECO:0000256" key="2">
    <source>
        <dbReference type="SAM" id="Phobius"/>
    </source>
</evidence>
<proteinExistence type="predicted"/>
<accession>A0A1I6PME9</accession>
<feature type="compositionally biased region" description="Low complexity" evidence="1">
    <location>
        <begin position="123"/>
        <end position="133"/>
    </location>
</feature>
<keyword evidence="2" id="KW-1133">Transmembrane helix</keyword>
<dbReference type="OrthoDB" id="1113942at2"/>
<dbReference type="Proteomes" id="UP000183209">
    <property type="component" value="Unassembled WGS sequence"/>
</dbReference>
<protein>
    <submittedName>
        <fullName evidence="3">Uncharacterized protein</fullName>
    </submittedName>
</protein>
<feature type="transmembrane region" description="Helical" evidence="2">
    <location>
        <begin position="46"/>
        <end position="68"/>
    </location>
</feature>
<evidence type="ECO:0000256" key="1">
    <source>
        <dbReference type="SAM" id="MobiDB-lite"/>
    </source>
</evidence>
<evidence type="ECO:0000313" key="3">
    <source>
        <dbReference type="EMBL" id="SFS41393.1"/>
    </source>
</evidence>
<name>A0A1I6PME9_9FLAO</name>
<feature type="region of interest" description="Disordered" evidence="1">
    <location>
        <begin position="106"/>
        <end position="156"/>
    </location>
</feature>
<gene>
    <name evidence="3" type="ORF">SAMN04487906_0381</name>
</gene>
<feature type="region of interest" description="Disordered" evidence="1">
    <location>
        <begin position="169"/>
        <end position="191"/>
    </location>
</feature>
<dbReference type="InterPro" id="IPR011250">
    <property type="entry name" value="OMP/PagP_B-barrel"/>
</dbReference>
<dbReference type="SUPFAM" id="SSF56925">
    <property type="entry name" value="OMPA-like"/>
    <property type="match status" value="1"/>
</dbReference>
<feature type="compositionally biased region" description="Polar residues" evidence="1">
    <location>
        <begin position="106"/>
        <end position="116"/>
    </location>
</feature>
<reference evidence="3 4" key="1">
    <citation type="submission" date="2016-10" db="EMBL/GenBank/DDBJ databases">
        <authorList>
            <person name="de Groot N.N."/>
        </authorList>
    </citation>
    <scope>NUCLEOTIDE SEQUENCE [LARGE SCALE GENOMIC DNA]</scope>
    <source>
        <strain evidence="3 4">CGMCC 1.6114</strain>
    </source>
</reference>
<organism evidence="3 4">
    <name type="scientific">Zhouia amylolytica</name>
    <dbReference type="NCBI Taxonomy" id="376730"/>
    <lineage>
        <taxon>Bacteria</taxon>
        <taxon>Pseudomonadati</taxon>
        <taxon>Bacteroidota</taxon>
        <taxon>Flavobacteriia</taxon>
        <taxon>Flavobacteriales</taxon>
        <taxon>Flavobacteriaceae</taxon>
        <taxon>Zhouia</taxon>
    </lineage>
</organism>
<feature type="compositionally biased region" description="Polar residues" evidence="1">
    <location>
        <begin position="134"/>
        <end position="152"/>
    </location>
</feature>